<dbReference type="AlphaFoldDB" id="A0A1J4K2H4"/>
<sequence>MRKKPRFPQKTAITPSPSRKKSASEKYSQQKLRIVNLISDLKRTHECGNIETNDLKLIHIYVRDVSPQLFGCGNYVEARNLILIGEEVDNELEMRGETQNRDEAPSPKKVISRPQTRSSSPKSSKAMKALSKYDDETIELVQKMQNRHDQLREDYAAIWEKNMQIHYFMPSKELQNMRQKALDLKQKGDKKKLQDLLQQCEDKELIETEEAQRKYEHDFLVAQQKVEDRHNRELERFLIERLQKRNRMTGQSGYNAVRAVSQCVTRKNSPRNSRKNSPGKSSKMPPLISYTNCAHKIENIPTTPVTPSRKKRRRYNHRSDIPSFRQETVQNDIENDFDPEMEPIEMPPEKTSLPRISKTAPRTHFNSSRLSPL</sequence>
<dbReference type="RefSeq" id="XP_068356829.1">
    <property type="nucleotide sequence ID" value="XM_068506404.1"/>
</dbReference>
<dbReference type="EMBL" id="MLAK01000817">
    <property type="protein sequence ID" value="OHT03693.1"/>
    <property type="molecule type" value="Genomic_DNA"/>
</dbReference>
<feature type="compositionally biased region" description="Polar residues" evidence="1">
    <location>
        <begin position="364"/>
        <end position="373"/>
    </location>
</feature>
<feature type="region of interest" description="Disordered" evidence="1">
    <location>
        <begin position="249"/>
        <end position="373"/>
    </location>
</feature>
<accession>A0A1J4K2H4</accession>
<dbReference type="GeneID" id="94841108"/>
<reference evidence="2" key="1">
    <citation type="submission" date="2016-10" db="EMBL/GenBank/DDBJ databases">
        <authorList>
            <person name="Benchimol M."/>
            <person name="Almeida L.G."/>
            <person name="Vasconcelos A.T."/>
            <person name="Perreira-Neves A."/>
            <person name="Rosa I.A."/>
            <person name="Tasca T."/>
            <person name="Bogo M.R."/>
            <person name="de Souza W."/>
        </authorList>
    </citation>
    <scope>NUCLEOTIDE SEQUENCE [LARGE SCALE GENOMIC DNA]</scope>
    <source>
        <strain evidence="2">K</strain>
    </source>
</reference>
<keyword evidence="3" id="KW-1185">Reference proteome</keyword>
<dbReference type="VEuPathDB" id="TrichDB:TRFO_28826"/>
<dbReference type="PANTHER" id="PTHR47026:SF2">
    <property type="entry name" value="FLAGELLAR ASSOCIATED PROTEIN"/>
    <property type="match status" value="1"/>
</dbReference>
<feature type="compositionally biased region" description="Acidic residues" evidence="1">
    <location>
        <begin position="333"/>
        <end position="343"/>
    </location>
</feature>
<organism evidence="2 3">
    <name type="scientific">Tritrichomonas foetus</name>
    <dbReference type="NCBI Taxonomy" id="1144522"/>
    <lineage>
        <taxon>Eukaryota</taxon>
        <taxon>Metamonada</taxon>
        <taxon>Parabasalia</taxon>
        <taxon>Tritrichomonadida</taxon>
        <taxon>Tritrichomonadidae</taxon>
        <taxon>Tritrichomonas</taxon>
    </lineage>
</organism>
<evidence type="ECO:0000313" key="3">
    <source>
        <dbReference type="Proteomes" id="UP000179807"/>
    </source>
</evidence>
<feature type="region of interest" description="Disordered" evidence="1">
    <location>
        <begin position="1"/>
        <end position="27"/>
    </location>
</feature>
<name>A0A1J4K2H4_9EUKA</name>
<feature type="compositionally biased region" description="Low complexity" evidence="1">
    <location>
        <begin position="118"/>
        <end position="127"/>
    </location>
</feature>
<comment type="caution">
    <text evidence="2">The sequence shown here is derived from an EMBL/GenBank/DDBJ whole genome shotgun (WGS) entry which is preliminary data.</text>
</comment>
<feature type="region of interest" description="Disordered" evidence="1">
    <location>
        <begin position="94"/>
        <end position="127"/>
    </location>
</feature>
<evidence type="ECO:0000256" key="1">
    <source>
        <dbReference type="SAM" id="MobiDB-lite"/>
    </source>
</evidence>
<feature type="compositionally biased region" description="Basic and acidic residues" evidence="1">
    <location>
        <begin position="94"/>
        <end position="106"/>
    </location>
</feature>
<gene>
    <name evidence="2" type="ORF">TRFO_28826</name>
</gene>
<protein>
    <submittedName>
        <fullName evidence="2">Uncharacterized protein</fullName>
    </submittedName>
</protein>
<proteinExistence type="predicted"/>
<dbReference type="PANTHER" id="PTHR47026">
    <property type="entry name" value="PIGMENTOSA GTPASE REGULATOR-LIKE PROTEIN, PUTATIVE-RELATED"/>
    <property type="match status" value="1"/>
</dbReference>
<evidence type="ECO:0000313" key="2">
    <source>
        <dbReference type="EMBL" id="OHT03693.1"/>
    </source>
</evidence>
<dbReference type="Proteomes" id="UP000179807">
    <property type="component" value="Unassembled WGS sequence"/>
</dbReference>